<evidence type="ECO:0000313" key="2">
    <source>
        <dbReference type="EMBL" id="OBZ96666.1"/>
    </source>
</evidence>
<dbReference type="AlphaFoldDB" id="A0A1C7P6R3"/>
<keyword evidence="1" id="KW-0472">Membrane</keyword>
<keyword evidence="3" id="KW-1185">Reference proteome</keyword>
<dbReference type="Proteomes" id="UP000093111">
    <property type="component" value="Unassembled WGS sequence"/>
</dbReference>
<sequence length="81" mass="8649">MVALMERAADEMLMACDGAAAVAAIPIAMAIAKIRFNMTLSLVLFRPTVPVRTASVLCAGFIPGTGESIMLRNHWAGFVLR</sequence>
<gene>
    <name evidence="2" type="ORF">ADU59_02640</name>
</gene>
<feature type="transmembrane region" description="Helical" evidence="1">
    <location>
        <begin position="12"/>
        <end position="32"/>
    </location>
</feature>
<evidence type="ECO:0000313" key="3">
    <source>
        <dbReference type="Proteomes" id="UP000093111"/>
    </source>
</evidence>
<protein>
    <submittedName>
        <fullName evidence="2">Uncharacterized protein</fullName>
    </submittedName>
</protein>
<proteinExistence type="predicted"/>
<keyword evidence="1" id="KW-0812">Transmembrane</keyword>
<reference evidence="2 3" key="1">
    <citation type="journal article" date="2016" name="Syst. Appl. Microbiol.">
        <title>Pararhizobium polonicum sp. nov. isolated from tumors on stone fruit rootstocks.</title>
        <authorList>
            <person name="Pulawska J."/>
            <person name="Kuzmanovic N."/>
            <person name="Willems A."/>
            <person name="Pothier J.F."/>
        </authorList>
    </citation>
    <scope>NUCLEOTIDE SEQUENCE [LARGE SCALE GENOMIC DNA]</scope>
    <source>
        <strain evidence="2 3">F5.1</strain>
    </source>
</reference>
<organism evidence="2 3">
    <name type="scientific">Pararhizobium polonicum</name>
    <dbReference type="NCBI Taxonomy" id="1612624"/>
    <lineage>
        <taxon>Bacteria</taxon>
        <taxon>Pseudomonadati</taxon>
        <taxon>Pseudomonadota</taxon>
        <taxon>Alphaproteobacteria</taxon>
        <taxon>Hyphomicrobiales</taxon>
        <taxon>Rhizobiaceae</taxon>
        <taxon>Rhizobium/Agrobacterium group</taxon>
        <taxon>Pararhizobium</taxon>
    </lineage>
</organism>
<dbReference type="EMBL" id="LGLV01000004">
    <property type="protein sequence ID" value="OBZ96666.1"/>
    <property type="molecule type" value="Genomic_DNA"/>
</dbReference>
<comment type="caution">
    <text evidence="2">The sequence shown here is derived from an EMBL/GenBank/DDBJ whole genome shotgun (WGS) entry which is preliminary data.</text>
</comment>
<evidence type="ECO:0000256" key="1">
    <source>
        <dbReference type="SAM" id="Phobius"/>
    </source>
</evidence>
<name>A0A1C7P6R3_9HYPH</name>
<accession>A0A1C7P6R3</accession>
<keyword evidence="1" id="KW-1133">Transmembrane helix</keyword>